<dbReference type="Proteomes" id="UP000035680">
    <property type="component" value="Unassembled WGS sequence"/>
</dbReference>
<keyword evidence="2" id="KW-1185">Reference proteome</keyword>
<reference evidence="3" key="2">
    <citation type="submission" date="2015-08" db="UniProtKB">
        <authorList>
            <consortium name="WormBaseParasite"/>
        </authorList>
    </citation>
    <scope>IDENTIFICATION</scope>
</reference>
<name>A0A0K0EYQ6_STRVS</name>
<feature type="compositionally biased region" description="Basic residues" evidence="1">
    <location>
        <begin position="1"/>
        <end position="22"/>
    </location>
</feature>
<protein>
    <submittedName>
        <fullName evidence="3">Troponin I</fullName>
    </submittedName>
</protein>
<evidence type="ECO:0000313" key="2">
    <source>
        <dbReference type="Proteomes" id="UP000035680"/>
    </source>
</evidence>
<dbReference type="WBParaSite" id="SVE_0166500.1">
    <property type="protein sequence ID" value="SVE_0166500.1"/>
    <property type="gene ID" value="SVE_0166500"/>
</dbReference>
<proteinExistence type="predicted"/>
<organism evidence="2 3">
    <name type="scientific">Strongyloides venezuelensis</name>
    <name type="common">Threadworm</name>
    <dbReference type="NCBI Taxonomy" id="75913"/>
    <lineage>
        <taxon>Eukaryota</taxon>
        <taxon>Metazoa</taxon>
        <taxon>Ecdysozoa</taxon>
        <taxon>Nematoda</taxon>
        <taxon>Chromadorea</taxon>
        <taxon>Rhabditida</taxon>
        <taxon>Tylenchina</taxon>
        <taxon>Panagrolaimomorpha</taxon>
        <taxon>Strongyloidoidea</taxon>
        <taxon>Strongyloididae</taxon>
        <taxon>Strongyloides</taxon>
    </lineage>
</organism>
<evidence type="ECO:0000256" key="1">
    <source>
        <dbReference type="SAM" id="MobiDB-lite"/>
    </source>
</evidence>
<accession>A0A0K0EYQ6</accession>
<reference evidence="2" key="1">
    <citation type="submission" date="2014-07" db="EMBL/GenBank/DDBJ databases">
        <authorList>
            <person name="Martin A.A"/>
            <person name="De Silva N."/>
        </authorList>
    </citation>
    <scope>NUCLEOTIDE SEQUENCE</scope>
</reference>
<dbReference type="AlphaFoldDB" id="A0A0K0EYQ6"/>
<evidence type="ECO:0000313" key="3">
    <source>
        <dbReference type="WBParaSite" id="SVE_0166500.1"/>
    </source>
</evidence>
<feature type="region of interest" description="Disordered" evidence="1">
    <location>
        <begin position="1"/>
        <end position="24"/>
    </location>
</feature>
<sequence>MKKLSTRRKRKVATVRTKRDKTRSKTLEDKLKKLEDEWVMTQKDILRKPTKVQLQHLEEFKRKIKEYRKKNNIKEAYEMPLLEFGKNDADKLRKRICDEFYEHTKPKGKLSYLQEKFTSDYEKWKRTVNPREAVVTISSEKRRQMGGTK</sequence>